<keyword evidence="2" id="KW-0413">Isomerase</keyword>
<dbReference type="STRING" id="91928.A0A0D2BN04"/>
<dbReference type="InterPro" id="IPR045337">
    <property type="entry name" value="MmgE_PrpD_C"/>
</dbReference>
<evidence type="ECO:0000256" key="1">
    <source>
        <dbReference type="ARBA" id="ARBA00007673"/>
    </source>
</evidence>
<proteinExistence type="inferred from homology"/>
<dbReference type="SUPFAM" id="SSF54506">
    <property type="entry name" value="Diaminopimelate epimerase-like"/>
    <property type="match status" value="2"/>
</dbReference>
<dbReference type="Gene3D" id="3.30.1330.120">
    <property type="entry name" value="2-methylcitrate dehydratase PrpD"/>
    <property type="match status" value="1"/>
</dbReference>
<dbReference type="InterPro" id="IPR042188">
    <property type="entry name" value="MmgE/PrpD_sf_2"/>
</dbReference>
<dbReference type="InterPro" id="IPR007400">
    <property type="entry name" value="PrpF-like"/>
</dbReference>
<evidence type="ECO:0000259" key="4">
    <source>
        <dbReference type="Pfam" id="PF19305"/>
    </source>
</evidence>
<dbReference type="AlphaFoldDB" id="A0A0D2BN04"/>
<comment type="similarity">
    <text evidence="1">Belongs to the PrpF family.</text>
</comment>
<dbReference type="GO" id="GO:0016853">
    <property type="term" value="F:isomerase activity"/>
    <property type="evidence" value="ECO:0007669"/>
    <property type="project" value="UniProtKB-KW"/>
</dbReference>
<gene>
    <name evidence="5" type="ORF">PV08_00505</name>
</gene>
<dbReference type="Pfam" id="PF04303">
    <property type="entry name" value="PrpF"/>
    <property type="match status" value="1"/>
</dbReference>
<name>A0A0D2BN04_9EURO</name>
<dbReference type="Pfam" id="PF03972">
    <property type="entry name" value="MmgE_PrpD_N"/>
    <property type="match status" value="1"/>
</dbReference>
<dbReference type="EMBL" id="KN847492">
    <property type="protein sequence ID" value="KIW19930.1"/>
    <property type="molecule type" value="Genomic_DNA"/>
</dbReference>
<dbReference type="HOGENOM" id="CLU_319111_0_0_1"/>
<dbReference type="GO" id="GO:0016829">
    <property type="term" value="F:lyase activity"/>
    <property type="evidence" value="ECO:0007669"/>
    <property type="project" value="InterPro"/>
</dbReference>
<evidence type="ECO:0000259" key="3">
    <source>
        <dbReference type="Pfam" id="PF03972"/>
    </source>
</evidence>
<dbReference type="OrthoDB" id="10267539at2759"/>
<dbReference type="PANTHER" id="PTHR43709:SF2">
    <property type="entry name" value="DUF453 DOMAIN PROTEIN (AFU_ORTHOLOGUE AFUA_6G00360)"/>
    <property type="match status" value="1"/>
</dbReference>
<dbReference type="Gene3D" id="1.10.4100.10">
    <property type="entry name" value="2-methylcitrate dehydratase PrpD"/>
    <property type="match status" value="1"/>
</dbReference>
<dbReference type="Proteomes" id="UP000053328">
    <property type="component" value="Unassembled WGS sequence"/>
</dbReference>
<accession>A0A0D2BN04</accession>
<dbReference type="RefSeq" id="XP_016240146.1">
    <property type="nucleotide sequence ID" value="XM_016374870.1"/>
</dbReference>
<evidence type="ECO:0000313" key="5">
    <source>
        <dbReference type="EMBL" id="KIW19930.1"/>
    </source>
</evidence>
<reference evidence="5 6" key="1">
    <citation type="submission" date="2015-01" db="EMBL/GenBank/DDBJ databases">
        <title>The Genome Sequence of Exophiala spinifera CBS89968.</title>
        <authorList>
            <consortium name="The Broad Institute Genomics Platform"/>
            <person name="Cuomo C."/>
            <person name="de Hoog S."/>
            <person name="Gorbushina A."/>
            <person name="Stielow B."/>
            <person name="Teixiera M."/>
            <person name="Abouelleil A."/>
            <person name="Chapman S.B."/>
            <person name="Priest M."/>
            <person name="Young S.K."/>
            <person name="Wortman J."/>
            <person name="Nusbaum C."/>
            <person name="Birren B."/>
        </authorList>
    </citation>
    <scope>NUCLEOTIDE SEQUENCE [LARGE SCALE GENOMIC DNA]</scope>
    <source>
        <strain evidence="5 6">CBS 89968</strain>
    </source>
</reference>
<sequence length="935" mass="100169">MEAESSEDQICIPATLMRGGSSKAVFLHATDIPPPGGKRDRLLKRIMGTPDPLQIDGMGGTKAVTSKMAIISASDRPDTDVDYTFVQVAVADNEIQYNLNCGNISAAVGPWAIDEGLIKGFRNGRKPPTDPEIVSDYSNGVDSSVLLTRGPRYQEIRIYNTGTGKNMIAHVPIGPKGRSVSKGDFKIAAVPGSGAPIMLDYRETIGAALNRGLLPTGNVTDELRMSNGQTVKITMCDVGNLCVFAAARDLGVSGYESAAELTGNKALIQAAKELRGRAAALAGMCRNWDKVDEQSPFVPMPVLVAPPPSVHPEAHVSGRLFLDNMCHESMAGTGSVCFAACSRIRGSVVFDIVGEKAGWRGTFNIAHPVGVMPVAVEVEESSTDRGNPKFLTLSFIRTARRLMDGRIYVPTETLDDAAETNGHAPPNGTLTVSSDNHALSNSDLATINGASTHTKTVTSSPAAQNTPVTQLFADFASRAGMGEVELNPFLKSRLREYLIDYIAVTAAAAHDCVSTPAILNAVMALGGHVYGSNTVVGKGRKFTPQYAGLLNATFGHSMDFDDTYAEGTLHAGVTAISAGLAQAELLGPQTTATQFLTAVAVGYEVTCRLGRELGNEAYARGMHNTSTAGIFGAVATIAVLKRLDSSTIENAFGLAVSKAAGSMQYLENGSWNKRLHPGFAVHDAFVAIALAESGVLGAAKAFEGTFGFLHAYSPKEYKDLDRLTRNLGAEWVFTETSLKPFPACRMTHGCIEMASAAAESDSNRSKQIEKMTVWLSSNNLSVVGQRTQSKLRPQNVVDAQFSVFFQTAHAFLYGMNVGPAMYSRIDDTEVQNLAQKIECVVDEKYKGRHGMGSRLRIDFTDGTSDEREMLSPLGENEHPFTREQIDAKALGMLTPVFGEVQAARIRDVVDGIEEGTVVELSELLELLCYSLEIER</sequence>
<dbReference type="InterPro" id="IPR036148">
    <property type="entry name" value="MmgE/PrpD_sf"/>
</dbReference>
<protein>
    <recommendedName>
        <fullName evidence="7">MmgE/PrpD family protein</fullName>
    </recommendedName>
</protein>
<feature type="domain" description="MmgE/PrpD C-terminal" evidence="4">
    <location>
        <begin position="741"/>
        <end position="912"/>
    </location>
</feature>
<dbReference type="SUPFAM" id="SSF103378">
    <property type="entry name" value="2-methylcitrate dehydratase PrpD"/>
    <property type="match status" value="1"/>
</dbReference>
<evidence type="ECO:0008006" key="7">
    <source>
        <dbReference type="Google" id="ProtNLM"/>
    </source>
</evidence>
<dbReference type="PANTHER" id="PTHR43709">
    <property type="entry name" value="ACONITATE ISOMERASE-RELATED"/>
    <property type="match status" value="1"/>
</dbReference>
<organism evidence="5 6">
    <name type="scientific">Exophiala spinifera</name>
    <dbReference type="NCBI Taxonomy" id="91928"/>
    <lineage>
        <taxon>Eukaryota</taxon>
        <taxon>Fungi</taxon>
        <taxon>Dikarya</taxon>
        <taxon>Ascomycota</taxon>
        <taxon>Pezizomycotina</taxon>
        <taxon>Eurotiomycetes</taxon>
        <taxon>Chaetothyriomycetidae</taxon>
        <taxon>Chaetothyriales</taxon>
        <taxon>Herpotrichiellaceae</taxon>
        <taxon>Exophiala</taxon>
    </lineage>
</organism>
<evidence type="ECO:0000313" key="6">
    <source>
        <dbReference type="Proteomes" id="UP000053328"/>
    </source>
</evidence>
<dbReference type="Pfam" id="PF19305">
    <property type="entry name" value="MmgE_PrpD_C"/>
    <property type="match status" value="1"/>
</dbReference>
<keyword evidence="6" id="KW-1185">Reference proteome</keyword>
<evidence type="ECO:0000256" key="2">
    <source>
        <dbReference type="ARBA" id="ARBA00023235"/>
    </source>
</evidence>
<dbReference type="Gene3D" id="3.10.310.10">
    <property type="entry name" value="Diaminopimelate Epimerase, Chain A, domain 1"/>
    <property type="match status" value="2"/>
</dbReference>
<dbReference type="VEuPathDB" id="FungiDB:PV08_00505"/>
<feature type="domain" description="MmgE/PrpD N-terminal" evidence="3">
    <location>
        <begin position="490"/>
        <end position="716"/>
    </location>
</feature>
<dbReference type="InterPro" id="IPR042183">
    <property type="entry name" value="MmgE/PrpD_sf_1"/>
</dbReference>
<dbReference type="InterPro" id="IPR045336">
    <property type="entry name" value="MmgE_PrpD_N"/>
</dbReference>
<dbReference type="GeneID" id="27327588"/>